<proteinExistence type="predicted"/>
<evidence type="ECO:0000313" key="3">
    <source>
        <dbReference type="Proteomes" id="UP001438008"/>
    </source>
</evidence>
<organism evidence="2 3">
    <name type="scientific">Laedolimicola intestinihominis</name>
    <dbReference type="NCBI Taxonomy" id="3133166"/>
    <lineage>
        <taxon>Bacteria</taxon>
        <taxon>Bacillati</taxon>
        <taxon>Bacillota</taxon>
        <taxon>Clostridia</taxon>
        <taxon>Lachnospirales</taxon>
        <taxon>Lachnospiraceae</taxon>
        <taxon>Laedolimicola</taxon>
    </lineage>
</organism>
<evidence type="ECO:0000313" key="2">
    <source>
        <dbReference type="EMBL" id="MEQ2472767.1"/>
    </source>
</evidence>
<comment type="caution">
    <text evidence="2">The sequence shown here is derived from an EMBL/GenBank/DDBJ whole genome shotgun (WGS) entry which is preliminary data.</text>
</comment>
<sequence length="195" mass="22563">MKRRYEVLIILFIIVLTIPLTRGRGLTETNFSVLGNRGSRRICFLLWAALVGSYLYLYIEETAELAKCADRTQEWLTGLALAVFLCGIGLPYRTRLVPLMARIHVYLSVGGTILYLFCIRRLLILLERQYGTGFRIEKWIAISMTAVGVFLYIYVGIISSLLEIYVTLGSCIYLYRLRRKIEKWVCKSKTSMLYY</sequence>
<gene>
    <name evidence="2" type="ORF">WMO29_09760</name>
</gene>
<keyword evidence="3" id="KW-1185">Reference proteome</keyword>
<dbReference type="Proteomes" id="UP001438008">
    <property type="component" value="Unassembled WGS sequence"/>
</dbReference>
<reference evidence="2 3" key="1">
    <citation type="submission" date="2024-03" db="EMBL/GenBank/DDBJ databases">
        <title>Human intestinal bacterial collection.</title>
        <authorList>
            <person name="Pauvert C."/>
            <person name="Hitch T.C.A."/>
            <person name="Clavel T."/>
        </authorList>
    </citation>
    <scope>NUCLEOTIDE SEQUENCE [LARGE SCALE GENOMIC DNA]</scope>
    <source>
        <strain evidence="2 3">CLA-AA-H132</strain>
    </source>
</reference>
<dbReference type="EMBL" id="JBBMFE010000008">
    <property type="protein sequence ID" value="MEQ2472767.1"/>
    <property type="molecule type" value="Genomic_DNA"/>
</dbReference>
<name>A0ABV1FI69_9FIRM</name>
<keyword evidence="1" id="KW-1133">Transmembrane helix</keyword>
<protein>
    <submittedName>
        <fullName evidence="2">Uncharacterized protein</fullName>
    </submittedName>
</protein>
<accession>A0ABV1FI69</accession>
<keyword evidence="1" id="KW-0812">Transmembrane</keyword>
<keyword evidence="1" id="KW-0472">Membrane</keyword>
<feature type="transmembrane region" description="Helical" evidence="1">
    <location>
        <begin position="99"/>
        <end position="118"/>
    </location>
</feature>
<evidence type="ECO:0000256" key="1">
    <source>
        <dbReference type="SAM" id="Phobius"/>
    </source>
</evidence>
<feature type="transmembrane region" description="Helical" evidence="1">
    <location>
        <begin position="75"/>
        <end position="93"/>
    </location>
</feature>
<feature type="transmembrane region" description="Helical" evidence="1">
    <location>
        <begin position="39"/>
        <end position="59"/>
    </location>
</feature>
<dbReference type="RefSeq" id="WP_349164637.1">
    <property type="nucleotide sequence ID" value="NZ_JBBMFE010000008.1"/>
</dbReference>